<organism evidence="6 7">
    <name type="scientific">Lentibacillus persicus</name>
    <dbReference type="NCBI Taxonomy" id="640948"/>
    <lineage>
        <taxon>Bacteria</taxon>
        <taxon>Bacillati</taxon>
        <taxon>Bacillota</taxon>
        <taxon>Bacilli</taxon>
        <taxon>Bacillales</taxon>
        <taxon>Bacillaceae</taxon>
        <taxon>Lentibacillus</taxon>
    </lineage>
</organism>
<keyword evidence="7" id="KW-1185">Reference proteome</keyword>
<dbReference type="Pfam" id="PF01040">
    <property type="entry name" value="UbiA"/>
    <property type="match status" value="1"/>
</dbReference>
<feature type="transmembrane region" description="Helical" evidence="5">
    <location>
        <begin position="163"/>
        <end position="179"/>
    </location>
</feature>
<dbReference type="EMBL" id="FOMR01000005">
    <property type="protein sequence ID" value="SFD86451.1"/>
    <property type="molecule type" value="Genomic_DNA"/>
</dbReference>
<gene>
    <name evidence="6" type="ORF">SAMN05216238_10518</name>
</gene>
<sequence>MIDRHTIPLLWKQLRPKQWTKNLLVFAALLFSFPLPEFEAVWLAFFGFVAFSFTASSIYILNDYKDIEADRHHPLKKMRPMASGALNPTLALTVGVILFVISVGSAYFFSPLFTLILVIYFMLNVLYSFTLKHVVIIDIMLIASGFVLRAIGGAVIIHVPFTPWFLLCAMLLSLFLAIGKRRHEMVLAMESGSEHRKVLDDYSLPFLDQLIGIVTSATIVSYAVFTFTAGATTHLMWTIPFVIYGLFRYLYLVHVKQKGGAPEKVLLEDRHILVTVGLYVISVMTILTLFD</sequence>
<keyword evidence="3 5" id="KW-1133">Transmembrane helix</keyword>
<dbReference type="InterPro" id="IPR000537">
    <property type="entry name" value="UbiA_prenyltransferase"/>
</dbReference>
<feature type="transmembrane region" description="Helical" evidence="5">
    <location>
        <begin position="82"/>
        <end position="101"/>
    </location>
</feature>
<feature type="transmembrane region" description="Helical" evidence="5">
    <location>
        <begin position="231"/>
        <end position="251"/>
    </location>
</feature>
<dbReference type="Gene3D" id="1.10.357.140">
    <property type="entry name" value="UbiA prenyltransferase"/>
    <property type="match status" value="1"/>
</dbReference>
<dbReference type="InterPro" id="IPR044878">
    <property type="entry name" value="UbiA_sf"/>
</dbReference>
<dbReference type="NCBIfam" id="NF008977">
    <property type="entry name" value="PRK12324.1-2"/>
    <property type="match status" value="1"/>
</dbReference>
<feature type="transmembrane region" description="Helical" evidence="5">
    <location>
        <begin position="272"/>
        <end position="290"/>
    </location>
</feature>
<dbReference type="AlphaFoldDB" id="A0A1I1VU56"/>
<evidence type="ECO:0000256" key="1">
    <source>
        <dbReference type="ARBA" id="ARBA00004141"/>
    </source>
</evidence>
<name>A0A1I1VU56_9BACI</name>
<evidence type="ECO:0000313" key="7">
    <source>
        <dbReference type="Proteomes" id="UP000199474"/>
    </source>
</evidence>
<comment type="subcellular location">
    <subcellularLocation>
        <location evidence="1">Membrane</location>
        <topology evidence="1">Multi-pass membrane protein</topology>
    </subcellularLocation>
</comment>
<proteinExistence type="predicted"/>
<keyword evidence="2 5" id="KW-0812">Transmembrane</keyword>
<dbReference type="STRING" id="640948.SAMN05216238_10518"/>
<evidence type="ECO:0000256" key="5">
    <source>
        <dbReference type="SAM" id="Phobius"/>
    </source>
</evidence>
<evidence type="ECO:0000256" key="4">
    <source>
        <dbReference type="ARBA" id="ARBA00023136"/>
    </source>
</evidence>
<keyword evidence="4 5" id="KW-0472">Membrane</keyword>
<evidence type="ECO:0000256" key="2">
    <source>
        <dbReference type="ARBA" id="ARBA00022692"/>
    </source>
</evidence>
<keyword evidence="6" id="KW-0808">Transferase</keyword>
<feature type="transmembrane region" description="Helical" evidence="5">
    <location>
        <begin position="134"/>
        <end position="157"/>
    </location>
</feature>
<accession>A0A1I1VU56</accession>
<dbReference type="GO" id="GO:0016020">
    <property type="term" value="C:membrane"/>
    <property type="evidence" value="ECO:0007669"/>
    <property type="project" value="UniProtKB-SubCell"/>
</dbReference>
<feature type="transmembrane region" description="Helical" evidence="5">
    <location>
        <begin position="41"/>
        <end position="61"/>
    </location>
</feature>
<reference evidence="7" key="1">
    <citation type="submission" date="2016-10" db="EMBL/GenBank/DDBJ databases">
        <authorList>
            <person name="Varghese N."/>
            <person name="Submissions S."/>
        </authorList>
    </citation>
    <scope>NUCLEOTIDE SEQUENCE [LARGE SCALE GENOMIC DNA]</scope>
    <source>
        <strain evidence="7">DSM 22530</strain>
    </source>
</reference>
<dbReference type="GO" id="GO:0016765">
    <property type="term" value="F:transferase activity, transferring alkyl or aryl (other than methyl) groups"/>
    <property type="evidence" value="ECO:0007669"/>
    <property type="project" value="InterPro"/>
</dbReference>
<feature type="transmembrane region" description="Helical" evidence="5">
    <location>
        <begin position="206"/>
        <end position="225"/>
    </location>
</feature>
<protein>
    <submittedName>
        <fullName evidence="6">4-hydroxybenzoate polyprenyltransferase</fullName>
    </submittedName>
</protein>
<dbReference type="CDD" id="cd13963">
    <property type="entry name" value="PT_UbiA_2"/>
    <property type="match status" value="1"/>
</dbReference>
<dbReference type="Proteomes" id="UP000199474">
    <property type="component" value="Unassembled WGS sequence"/>
</dbReference>
<evidence type="ECO:0000313" key="6">
    <source>
        <dbReference type="EMBL" id="SFD86451.1"/>
    </source>
</evidence>
<dbReference type="NCBIfam" id="NF008978">
    <property type="entry name" value="PRK12324.1-4"/>
    <property type="match status" value="1"/>
</dbReference>
<evidence type="ECO:0000256" key="3">
    <source>
        <dbReference type="ARBA" id="ARBA00022989"/>
    </source>
</evidence>
<feature type="transmembrane region" description="Helical" evidence="5">
    <location>
        <begin position="107"/>
        <end position="127"/>
    </location>
</feature>